<protein>
    <recommendedName>
        <fullName evidence="4">Portal protein</fullName>
    </recommendedName>
</protein>
<accession>A0A6J5NCQ6</accession>
<evidence type="ECO:0000256" key="1">
    <source>
        <dbReference type="SAM" id="MobiDB-lite"/>
    </source>
</evidence>
<feature type="region of interest" description="Disordered" evidence="1">
    <location>
        <begin position="729"/>
        <end position="758"/>
    </location>
</feature>
<dbReference type="EMBL" id="LR796441">
    <property type="protein sequence ID" value="CAB4145025.1"/>
    <property type="molecule type" value="Genomic_DNA"/>
</dbReference>
<reference evidence="3" key="1">
    <citation type="submission" date="2020-04" db="EMBL/GenBank/DDBJ databases">
        <authorList>
            <person name="Chiriac C."/>
            <person name="Salcher M."/>
            <person name="Ghai R."/>
            <person name="Kavagutti S V."/>
        </authorList>
    </citation>
    <scope>NUCLEOTIDE SEQUENCE</scope>
</reference>
<evidence type="ECO:0000313" key="2">
    <source>
        <dbReference type="EMBL" id="CAB4145025.1"/>
    </source>
</evidence>
<evidence type="ECO:0008006" key="4">
    <source>
        <dbReference type="Google" id="ProtNLM"/>
    </source>
</evidence>
<sequence length="758" mass="85766">MGMSMPPMDPNMQPPLPPRGLNPNALRSMIPRALLNNKIKVSAFTKPKATGMVGSQPLLNSKVEDPKNLSLDLQRKDWKVVPGDQPEQDRQIVDFVKTQFDTAYRSRSEMEIEWAMASAFFEGRQWFRINTNSRNLVNLQNPNEPNRYITVNKIRPLIDGVIGKLTQCSPDANAVALSDSDHDRTAADEANFLIHHYNRKFNRETQLKERVRWACVTGTSYLKVFWDVKREQVVPQYDMSGQQVVGHEQMAVGDVVEQILPCFDVYIDPSAKRDDDIRWMIHAMIKPLSWFVDSYGDIGKLVQPDAVMGHNSGYIDSYLEGANGSGRGWVPPSTARINNYDTRKLSAVVYEYWEKPTALYPKGRYIVSSNGVLLYAGIWPYEKRDSFPFIPLRWQPRSGTPYGYSLGFDLCALQSTYNRIYSRLLEQFESQKDYIMIERLSNVGADAYDNQSDAIEDKNRIYRKVYFNRGSNPPQIQRAPGIGGDLFPLLQMVEKDMMDVAGLHDVSQGMASAGTPAESVRLLQKADNTQHSFIRADIEISNARIKEWEVALVNQFAIVPFVGNVEGGELPNDKIEQGIMRFDAIRNGGQFRIVYVPGSSLDEGPDARLQKYAMLRQMGVFGDPADPETNKLFVEMVNMPEASKILQHLDAQNQKMQMMQQQQQEMMQQQMAMQQQAPPPPPSTFNPEEEQMKSQIKTQEKIAEIRAKLEADIALETAKAGIAANAQEEQAMMQSQQADAQLTSSLMAGDQEDNRSTM</sequence>
<feature type="region of interest" description="Disordered" evidence="1">
    <location>
        <begin position="1"/>
        <end position="22"/>
    </location>
</feature>
<name>A0A6J5NCQ6_9CAUD</name>
<dbReference type="InterPro" id="IPR032427">
    <property type="entry name" value="P22_portal"/>
</dbReference>
<evidence type="ECO:0000313" key="3">
    <source>
        <dbReference type="EMBL" id="CAB4156402.1"/>
    </source>
</evidence>
<feature type="compositionally biased region" description="Pro residues" evidence="1">
    <location>
        <begin position="7"/>
        <end position="20"/>
    </location>
</feature>
<proteinExistence type="predicted"/>
<organism evidence="3">
    <name type="scientific">uncultured Caudovirales phage</name>
    <dbReference type="NCBI Taxonomy" id="2100421"/>
    <lineage>
        <taxon>Viruses</taxon>
        <taxon>Duplodnaviria</taxon>
        <taxon>Heunggongvirae</taxon>
        <taxon>Uroviricota</taxon>
        <taxon>Caudoviricetes</taxon>
        <taxon>Peduoviridae</taxon>
        <taxon>Maltschvirus</taxon>
        <taxon>Maltschvirus maltsch</taxon>
    </lineage>
</organism>
<feature type="compositionally biased region" description="Low complexity" evidence="1">
    <location>
        <begin position="729"/>
        <end position="741"/>
    </location>
</feature>
<dbReference type="Pfam" id="PF16510">
    <property type="entry name" value="P22_portal"/>
    <property type="match status" value="1"/>
</dbReference>
<feature type="region of interest" description="Disordered" evidence="1">
    <location>
        <begin position="669"/>
        <end position="698"/>
    </location>
</feature>
<dbReference type="EMBL" id="LR796634">
    <property type="protein sequence ID" value="CAB4156402.1"/>
    <property type="molecule type" value="Genomic_DNA"/>
</dbReference>
<gene>
    <name evidence="2" type="ORF">UFOVP467_55</name>
    <name evidence="3" type="ORF">UFOVP657_56</name>
</gene>